<dbReference type="InterPro" id="IPR008995">
    <property type="entry name" value="Mo/tungstate-bd_C_term_dom"/>
</dbReference>
<dbReference type="KEGG" id="camu:CA2015_1624"/>
<dbReference type="SUPFAM" id="SSF52540">
    <property type="entry name" value="P-loop containing nucleoside triphosphate hydrolases"/>
    <property type="match status" value="1"/>
</dbReference>
<evidence type="ECO:0000259" key="4">
    <source>
        <dbReference type="PROSITE" id="PS50893"/>
    </source>
</evidence>
<reference evidence="5 6" key="1">
    <citation type="submission" date="2015-07" db="EMBL/GenBank/DDBJ databases">
        <authorList>
            <person name="Kim K.M."/>
        </authorList>
    </citation>
    <scope>NUCLEOTIDE SEQUENCE [LARGE SCALE GENOMIC DNA]</scope>
    <source>
        <strain evidence="5 6">KCTC 12363</strain>
    </source>
</reference>
<dbReference type="STRING" id="320787.CA2015_1624"/>
<evidence type="ECO:0000256" key="3">
    <source>
        <dbReference type="ARBA" id="ARBA00022840"/>
    </source>
</evidence>
<name>A0A0H4PA43_9BACT</name>
<dbReference type="InterPro" id="IPR050093">
    <property type="entry name" value="ABC_SmlMolc_Importer"/>
</dbReference>
<accession>A0A0H4PA43</accession>
<evidence type="ECO:0000313" key="6">
    <source>
        <dbReference type="Proteomes" id="UP000036520"/>
    </source>
</evidence>
<dbReference type="OrthoDB" id="1114670at2"/>
<dbReference type="Pfam" id="PF00005">
    <property type="entry name" value="ABC_tran"/>
    <property type="match status" value="1"/>
</dbReference>
<keyword evidence="3" id="KW-0067">ATP-binding</keyword>
<dbReference type="PROSITE" id="PS50893">
    <property type="entry name" value="ABC_TRANSPORTER_2"/>
    <property type="match status" value="1"/>
</dbReference>
<dbReference type="InterPro" id="IPR003439">
    <property type="entry name" value="ABC_transporter-like_ATP-bd"/>
</dbReference>
<dbReference type="InterPro" id="IPR013611">
    <property type="entry name" value="Transp-assoc_OB_typ2"/>
</dbReference>
<dbReference type="GO" id="GO:0016887">
    <property type="term" value="F:ATP hydrolysis activity"/>
    <property type="evidence" value="ECO:0007669"/>
    <property type="project" value="InterPro"/>
</dbReference>
<feature type="domain" description="ABC transporter" evidence="4">
    <location>
        <begin position="4"/>
        <end position="233"/>
    </location>
</feature>
<dbReference type="Proteomes" id="UP000036520">
    <property type="component" value="Chromosome"/>
</dbReference>
<evidence type="ECO:0000313" key="5">
    <source>
        <dbReference type="EMBL" id="AKP51059.1"/>
    </source>
</evidence>
<dbReference type="Gene3D" id="3.40.50.300">
    <property type="entry name" value="P-loop containing nucleotide triphosphate hydrolases"/>
    <property type="match status" value="1"/>
</dbReference>
<dbReference type="GO" id="GO:0043190">
    <property type="term" value="C:ATP-binding cassette (ABC) transporter complex"/>
    <property type="evidence" value="ECO:0007669"/>
    <property type="project" value="InterPro"/>
</dbReference>
<keyword evidence="1" id="KW-0813">Transport</keyword>
<keyword evidence="2" id="KW-0547">Nucleotide-binding</keyword>
<dbReference type="PANTHER" id="PTHR42781">
    <property type="entry name" value="SPERMIDINE/PUTRESCINE IMPORT ATP-BINDING PROTEIN POTA"/>
    <property type="match status" value="1"/>
</dbReference>
<dbReference type="SUPFAM" id="SSF50331">
    <property type="entry name" value="MOP-like"/>
    <property type="match status" value="1"/>
</dbReference>
<evidence type="ECO:0000256" key="1">
    <source>
        <dbReference type="ARBA" id="ARBA00022448"/>
    </source>
</evidence>
<dbReference type="GO" id="GO:0022857">
    <property type="term" value="F:transmembrane transporter activity"/>
    <property type="evidence" value="ECO:0007669"/>
    <property type="project" value="InterPro"/>
</dbReference>
<organism evidence="5 6">
    <name type="scientific">Cyclobacterium amurskyense</name>
    <dbReference type="NCBI Taxonomy" id="320787"/>
    <lineage>
        <taxon>Bacteria</taxon>
        <taxon>Pseudomonadati</taxon>
        <taxon>Bacteroidota</taxon>
        <taxon>Cytophagia</taxon>
        <taxon>Cytophagales</taxon>
        <taxon>Cyclobacteriaceae</taxon>
        <taxon>Cyclobacterium</taxon>
    </lineage>
</organism>
<gene>
    <name evidence="5" type="ORF">CA2015_1624</name>
</gene>
<keyword evidence="6" id="KW-1185">Reference proteome</keyword>
<dbReference type="GO" id="GO:0005524">
    <property type="term" value="F:ATP binding"/>
    <property type="evidence" value="ECO:0007669"/>
    <property type="project" value="UniProtKB-KW"/>
</dbReference>
<dbReference type="InterPro" id="IPR003593">
    <property type="entry name" value="AAA+_ATPase"/>
</dbReference>
<protein>
    <recommendedName>
        <fullName evidence="4">ABC transporter domain-containing protein</fullName>
    </recommendedName>
</protein>
<dbReference type="SMART" id="SM00382">
    <property type="entry name" value="AAA"/>
    <property type="match status" value="1"/>
</dbReference>
<proteinExistence type="predicted"/>
<dbReference type="PANTHER" id="PTHR42781:SF4">
    <property type="entry name" value="SPERMIDINE_PUTRESCINE IMPORT ATP-BINDING PROTEIN POTA"/>
    <property type="match status" value="1"/>
</dbReference>
<sequence length="341" mass="38076">MSILRLENVQRVNTIDSGSSLSRISFEAEEGEILALTGETGSGVGTLLRIIAGLERFDAGNVYLAGKNHGHKNNSARKIGMVFQGNALFPNLTLFENVKFGLEGSKKTIEDKAKSCLILVGLKRDAEKYPSEVKAEDQFRTALARAIASQPDFLLLNEPFSGLRPMKKNQFISEIRELIKKVGITTVLDTRDKEVALSFADRVAIFHKGYLQQLAVPQIIYQDPVNSYVANFFGKRNEVLATATNDGFYTSFGFIDDERSKNYSNKAKILFRPEEVKVKKSLRQALIGTVRQCSYFGDHQMVTLEDDLGKSILVKSSPNRVYNTGSNVFFTLKTFKVEDAY</sequence>
<dbReference type="Pfam" id="PF08402">
    <property type="entry name" value="TOBE_2"/>
    <property type="match status" value="1"/>
</dbReference>
<dbReference type="InterPro" id="IPR027417">
    <property type="entry name" value="P-loop_NTPase"/>
</dbReference>
<dbReference type="EMBL" id="CP012040">
    <property type="protein sequence ID" value="AKP51059.1"/>
    <property type="molecule type" value="Genomic_DNA"/>
</dbReference>
<dbReference type="AlphaFoldDB" id="A0A0H4PA43"/>
<evidence type="ECO:0000256" key="2">
    <source>
        <dbReference type="ARBA" id="ARBA00022741"/>
    </source>
</evidence>
<dbReference type="RefSeq" id="WP_048641443.1">
    <property type="nucleotide sequence ID" value="NZ_CP012040.1"/>
</dbReference>